<evidence type="ECO:0000256" key="6">
    <source>
        <dbReference type="ARBA" id="ARBA00022531"/>
    </source>
</evidence>
<comment type="function">
    <text evidence="17">This protein is postulated to act both as terminal energy acceptor and as a linker polypeptide that stabilizes the phycobilisome architecture. May have intrinsic bilin lyase activity.</text>
</comment>
<dbReference type="GO" id="GO:0016829">
    <property type="term" value="F:lyase activity"/>
    <property type="evidence" value="ECO:0007669"/>
    <property type="project" value="UniProtKB-KW"/>
</dbReference>
<evidence type="ECO:0000313" key="23">
    <source>
        <dbReference type="EMBL" id="QCI06887.1"/>
    </source>
</evidence>
<keyword evidence="7" id="KW-0042">Antenna complex</keyword>
<dbReference type="Pfam" id="PF00502">
    <property type="entry name" value="Phycobilisome"/>
    <property type="match status" value="2"/>
</dbReference>
<evidence type="ECO:0000256" key="9">
    <source>
        <dbReference type="ARBA" id="ARBA00022737"/>
    </source>
</evidence>
<dbReference type="Gene3D" id="1.10.3130.20">
    <property type="entry name" value="Phycobilisome linker domain"/>
    <property type="match status" value="3"/>
</dbReference>
<dbReference type="InterPro" id="IPR009050">
    <property type="entry name" value="Globin-like_sf"/>
</dbReference>
<dbReference type="GO" id="GO:0015979">
    <property type="term" value="P:photosynthesis"/>
    <property type="evidence" value="ECO:0007669"/>
    <property type="project" value="UniProtKB-KW"/>
</dbReference>
<sequence>MIIKANSGSPLVQPKLYSTVSILSIKQAEQQDRFLLLGELSQLVSFLNSGNKRLEIADTLAKNSNFLISKAADKIFIGGSAISYLEKPQASFLDMVIVDDEIMEQSVLGNSSTNLLANISSSLFNANNNSLPPGFKPININQYGSIRMKKSLRDLDWFLRYLTYAIVAGDTNILSVNIRGLRELIDNACSSAAAIVALREMRRASIAIFRNDIEAEKLVQEYFNVIISEFESASPSDKIRKRSSDDLQGLRLPYNYFNAGSNIQKFVMKSSLSVDEKTMVINSCYRQVFERDISKAYSLKFTDLESQVKVGKLSIKEFIRSLAKSFIYRKQFYEPFVNSRVLELAFKHLLGRGISSLEEFQIYFAILSDRGLDGLVDNLLNSQEYADYFGEETVPYLRGLGEEAQECKNWGAQIRLFNYSAVFRKIPEFITLFSDYKTNLPDQHPYGLSNDPLAIQFGAIFPNNVVNLRSKSASFGKYTRRILLKRGPGIYNQISNPRARSILPGSLGPKVFILLLNKGNLLDVDLIIKAVYLRIFGRALYENEILSLLKFENQLKNQVISLSNFIGLILKTSLFRSLYWNSLYICKSIEYIHNKLFGRPTYGRQEINQYFDIVYKKGYYNMIDSMLNSSEYKEVFGDYTVPYERYITSQSLLSRNSYNNINKSVIEDKKILLVKESNVNNISKKIMQGVSTQRDQIKIFKLNKKTNCEDRSQILRAVYRQIFERDLNSFTIGYEFYNLEKAFLAGELSVKQLVERVGSSILYRKEFYNPYPNTKVIELATKHFLGRAPNSQAEIRYYNQILASQGILYFTFFIINSIEYSVLFGANIVPYRRFPTLPAANFPNTEKLYNTFIKQSQNIIIPSF</sequence>
<keyword evidence="12" id="KW-0157">Chromophore</keyword>
<evidence type="ECO:0000256" key="20">
    <source>
        <dbReference type="ARBA" id="ARBA00033322"/>
    </source>
</evidence>
<reference evidence="23" key="2">
    <citation type="submission" date="2019-04" db="EMBL/GenBank/DDBJ databases">
        <authorList>
            <person name="Pasella M."/>
        </authorList>
    </citation>
    <scope>NUCLEOTIDE SEQUENCE</scope>
    <source>
        <strain evidence="23">25966_6</strain>
    </source>
</reference>
<dbReference type="AlphaFoldDB" id="A0A4D6WTA1"/>
<keyword evidence="13" id="KW-0793">Thylakoid</keyword>
<accession>A0A4D6WTA1</accession>
<evidence type="ECO:0000256" key="16">
    <source>
        <dbReference type="ARBA" id="ARBA00023307"/>
    </source>
</evidence>
<evidence type="ECO:0000256" key="4">
    <source>
        <dbReference type="ARBA" id="ARBA00022448"/>
    </source>
</evidence>
<keyword evidence="4" id="KW-0813">Transport</keyword>
<evidence type="ECO:0000256" key="8">
    <source>
        <dbReference type="ARBA" id="ARBA00022640"/>
    </source>
</evidence>
<evidence type="ECO:0000256" key="5">
    <source>
        <dbReference type="ARBA" id="ARBA00022528"/>
    </source>
</evidence>
<dbReference type="Pfam" id="PF00427">
    <property type="entry name" value="PBS_linker_poly"/>
    <property type="match status" value="3"/>
</dbReference>
<keyword evidence="6" id="KW-0602">Photosynthesis</keyword>
<evidence type="ECO:0000256" key="1">
    <source>
        <dbReference type="ARBA" id="ARBA00004185"/>
    </source>
</evidence>
<keyword evidence="8 23" id="KW-0934">Plastid</keyword>
<dbReference type="PANTHER" id="PTHR34011">
    <property type="entry name" value="PHYCOBILISOME 32.1 KDA LINKER POLYPEPTIDE, PHYCOCYANIN-ASSOCIATED, ROD 2-RELATED"/>
    <property type="match status" value="1"/>
</dbReference>
<evidence type="ECO:0000256" key="12">
    <source>
        <dbReference type="ARBA" id="ARBA00022991"/>
    </source>
</evidence>
<keyword evidence="15" id="KW-0456">Lyase</keyword>
<gene>
    <name evidence="23" type="primary">apcE</name>
</gene>
<dbReference type="PROSITE" id="PS51445">
    <property type="entry name" value="PBS_LINKER"/>
    <property type="match status" value="3"/>
</dbReference>
<dbReference type="InterPro" id="IPR038255">
    <property type="entry name" value="PBS_linker_sf"/>
</dbReference>
<evidence type="ECO:0000256" key="15">
    <source>
        <dbReference type="ARBA" id="ARBA00023239"/>
    </source>
</evidence>
<proteinExistence type="inferred from homology"/>
<dbReference type="SUPFAM" id="SSF46458">
    <property type="entry name" value="Globin-like"/>
    <property type="match status" value="1"/>
</dbReference>
<keyword evidence="16" id="KW-0089">Bile pigment</keyword>
<dbReference type="GO" id="GO:0030089">
    <property type="term" value="C:phycobilisome"/>
    <property type="evidence" value="ECO:0007669"/>
    <property type="project" value="UniProtKB-UniRule"/>
</dbReference>
<dbReference type="Gene3D" id="1.10.490.20">
    <property type="entry name" value="Phycocyanins"/>
    <property type="match status" value="1"/>
</dbReference>
<keyword evidence="5" id="KW-0150">Chloroplast</keyword>
<keyword evidence="14" id="KW-0472">Membrane</keyword>
<name>A0A4D6WTA1_9FLOR</name>
<dbReference type="InterPro" id="IPR038719">
    <property type="entry name" value="Phycobilisome_asu/bsu_sf"/>
</dbReference>
<evidence type="ECO:0000256" key="21">
    <source>
        <dbReference type="PROSITE-ProRule" id="PRU00775"/>
    </source>
</evidence>
<evidence type="ECO:0000256" key="19">
    <source>
        <dbReference type="ARBA" id="ARBA00031629"/>
    </source>
</evidence>
<comment type="similarity">
    <text evidence="21">Belongs to the phycobilisome linker protein family.</text>
</comment>
<dbReference type="GO" id="GO:0009535">
    <property type="term" value="C:chloroplast thylakoid membrane"/>
    <property type="evidence" value="ECO:0007669"/>
    <property type="project" value="UniProtKB-SubCell"/>
</dbReference>
<dbReference type="InterPro" id="IPR001297">
    <property type="entry name" value="PBS_linker_dom"/>
</dbReference>
<dbReference type="PANTHER" id="PTHR34011:SF6">
    <property type="entry name" value="PHYCOBILIPROTEIN APCE"/>
    <property type="match status" value="1"/>
</dbReference>
<keyword evidence="10 21" id="KW-0605">Phycobilisome</keyword>
<evidence type="ECO:0000256" key="7">
    <source>
        <dbReference type="ARBA" id="ARBA00022549"/>
    </source>
</evidence>
<evidence type="ECO:0000256" key="2">
    <source>
        <dbReference type="ARBA" id="ARBA00008182"/>
    </source>
</evidence>
<evidence type="ECO:0000256" key="18">
    <source>
        <dbReference type="ARBA" id="ARBA00029643"/>
    </source>
</evidence>
<keyword evidence="9" id="KW-0677">Repeat</keyword>
<comment type="similarity">
    <text evidence="2">Belongs to the phycobiliprotein family.</text>
</comment>
<evidence type="ECO:0000256" key="11">
    <source>
        <dbReference type="ARBA" id="ARBA00022982"/>
    </source>
</evidence>
<feature type="domain" description="PBS-linker" evidence="22">
    <location>
        <begin position="493"/>
        <end position="673"/>
    </location>
</feature>
<geneLocation type="plastid" evidence="23"/>
<protein>
    <recommendedName>
        <fullName evidence="3">Phycobiliprotein ApcE</fullName>
    </recommendedName>
    <alternativeName>
        <fullName evidence="20">Anchor polypeptide</fullName>
    </alternativeName>
    <alternativeName>
        <fullName evidence="19">PBS-anchor protein</fullName>
    </alternativeName>
    <alternativeName>
        <fullName evidence="18">Phycobilisome linker polypeptide</fullName>
    </alternativeName>
</protein>
<evidence type="ECO:0000259" key="22">
    <source>
        <dbReference type="PROSITE" id="PS51445"/>
    </source>
</evidence>
<organism evidence="23">
    <name type="scientific">Halydictyon mirabile</name>
    <dbReference type="NCBI Taxonomy" id="189652"/>
    <lineage>
        <taxon>Eukaryota</taxon>
        <taxon>Rhodophyta</taxon>
        <taxon>Florideophyceae</taxon>
        <taxon>Rhodymeniophycidae</taxon>
        <taxon>Ceramiales</taxon>
        <taxon>Dasyaceae</taxon>
        <taxon>Halydictyon</taxon>
    </lineage>
</organism>
<reference evidence="23" key="1">
    <citation type="journal article" date="2019" name="Mol. Phylogenet. Evol.">
        <title>Morphological evolution and classification of the red algal order Ceramiales inferred using plastid phylogenomics.</title>
        <authorList>
            <person name="Diaz-Tapia P."/>
            <person name="Pasella M.M."/>
            <person name="Verbruggen H."/>
            <person name="Maggs C.A."/>
        </authorList>
    </citation>
    <scope>NUCLEOTIDE SEQUENCE</scope>
    <source>
        <strain evidence="23">25966_6</strain>
    </source>
</reference>
<keyword evidence="11" id="KW-0249">Electron transport</keyword>
<feature type="domain" description="PBS-linker" evidence="22">
    <location>
        <begin position="680"/>
        <end position="857"/>
    </location>
</feature>
<comment type="subcellular location">
    <subcellularLocation>
        <location evidence="1">Plastid</location>
        <location evidence="1">Chloroplast thylakoid membrane</location>
        <topology evidence="1">Peripheral membrane protein</topology>
        <orientation evidence="1">Stromal side</orientation>
    </subcellularLocation>
</comment>
<dbReference type="EMBL" id="MK814665">
    <property type="protein sequence ID" value="QCI06887.1"/>
    <property type="molecule type" value="Genomic_DNA"/>
</dbReference>
<dbReference type="InterPro" id="IPR012128">
    <property type="entry name" value="Phycobilisome_asu/bsu"/>
</dbReference>
<evidence type="ECO:0000256" key="10">
    <source>
        <dbReference type="ARBA" id="ARBA00022738"/>
    </source>
</evidence>
<evidence type="ECO:0000256" key="3">
    <source>
        <dbReference type="ARBA" id="ARBA00018674"/>
    </source>
</evidence>
<feature type="domain" description="PBS-linker" evidence="22">
    <location>
        <begin position="246"/>
        <end position="426"/>
    </location>
</feature>
<evidence type="ECO:0000256" key="17">
    <source>
        <dbReference type="ARBA" id="ARBA00025203"/>
    </source>
</evidence>
<evidence type="ECO:0000256" key="14">
    <source>
        <dbReference type="ARBA" id="ARBA00023136"/>
    </source>
</evidence>
<evidence type="ECO:0000256" key="13">
    <source>
        <dbReference type="ARBA" id="ARBA00023078"/>
    </source>
</evidence>